<dbReference type="EMBL" id="JBHSWJ010000002">
    <property type="protein sequence ID" value="MFC6712981.1"/>
    <property type="molecule type" value="Genomic_DNA"/>
</dbReference>
<evidence type="ECO:0000256" key="3">
    <source>
        <dbReference type="ARBA" id="ARBA00023163"/>
    </source>
</evidence>
<sequence>MDVLSDLLQRSRARGAAFSRTTMYGDWCVRFPAGGTLAVHSIIEGDLRAWTVDDPKHRVRAVDGDLLLLRSTPHLMASDPDAPPQPLPRSDVSRSASAGDSKSEQRAQFFCGAYVFEGDLSRSLLASLPPIARLRPRAGSALRSTLDLLVGQVDVTDAGQQVLLDRLLDAVLVLALRDWFTASTAAPAWLRALDDPALAPALQAIHAQPEQAWTVSSLAGLSHQSRSGFARRFTEVLGVPPLQYVADWRMALAKEALRDTDDSIGTIATSVGYGSEYSFAAAFKRLTGQAPGRWRTAQRNAA</sequence>
<organism evidence="6 7">
    <name type="scientific">Branchiibius cervicis</name>
    <dbReference type="NCBI Taxonomy" id="908252"/>
    <lineage>
        <taxon>Bacteria</taxon>
        <taxon>Bacillati</taxon>
        <taxon>Actinomycetota</taxon>
        <taxon>Actinomycetes</taxon>
        <taxon>Micrococcales</taxon>
        <taxon>Dermacoccaceae</taxon>
        <taxon>Branchiibius</taxon>
    </lineage>
</organism>
<evidence type="ECO:0000256" key="2">
    <source>
        <dbReference type="ARBA" id="ARBA00023125"/>
    </source>
</evidence>
<name>A0ABW2APX3_9MICO</name>
<dbReference type="Gene3D" id="1.10.10.60">
    <property type="entry name" value="Homeodomain-like"/>
    <property type="match status" value="2"/>
</dbReference>
<dbReference type="InterPro" id="IPR018062">
    <property type="entry name" value="HTH_AraC-typ_CS"/>
</dbReference>
<keyword evidence="7" id="KW-1185">Reference proteome</keyword>
<dbReference type="PANTHER" id="PTHR46796">
    <property type="entry name" value="HTH-TYPE TRANSCRIPTIONAL ACTIVATOR RHAS-RELATED"/>
    <property type="match status" value="1"/>
</dbReference>
<dbReference type="Proteomes" id="UP001596356">
    <property type="component" value="Unassembled WGS sequence"/>
</dbReference>
<dbReference type="Pfam" id="PF12833">
    <property type="entry name" value="HTH_18"/>
    <property type="match status" value="1"/>
</dbReference>
<evidence type="ECO:0000256" key="4">
    <source>
        <dbReference type="SAM" id="MobiDB-lite"/>
    </source>
</evidence>
<keyword evidence="1" id="KW-0805">Transcription regulation</keyword>
<reference evidence="7" key="1">
    <citation type="journal article" date="2019" name="Int. J. Syst. Evol. Microbiol.">
        <title>The Global Catalogue of Microorganisms (GCM) 10K type strain sequencing project: providing services to taxonomists for standard genome sequencing and annotation.</title>
        <authorList>
            <consortium name="The Broad Institute Genomics Platform"/>
            <consortium name="The Broad Institute Genome Sequencing Center for Infectious Disease"/>
            <person name="Wu L."/>
            <person name="Ma J."/>
        </authorList>
    </citation>
    <scope>NUCLEOTIDE SEQUENCE [LARGE SCALE GENOMIC DNA]</scope>
    <source>
        <strain evidence="7">NBRC 106593</strain>
    </source>
</reference>
<dbReference type="InterPro" id="IPR018060">
    <property type="entry name" value="HTH_AraC"/>
</dbReference>
<feature type="domain" description="HTH araC/xylS-type" evidence="5">
    <location>
        <begin position="199"/>
        <end position="297"/>
    </location>
</feature>
<dbReference type="Pfam" id="PF12852">
    <property type="entry name" value="Cupin_6"/>
    <property type="match status" value="1"/>
</dbReference>
<proteinExistence type="predicted"/>
<dbReference type="RefSeq" id="WP_377820449.1">
    <property type="nucleotide sequence ID" value="NZ_JBHSWJ010000002.1"/>
</dbReference>
<dbReference type="PROSITE" id="PS01124">
    <property type="entry name" value="HTH_ARAC_FAMILY_2"/>
    <property type="match status" value="1"/>
</dbReference>
<dbReference type="PANTHER" id="PTHR46796:SF13">
    <property type="entry name" value="HTH-TYPE TRANSCRIPTIONAL ACTIVATOR RHAS"/>
    <property type="match status" value="1"/>
</dbReference>
<dbReference type="SUPFAM" id="SSF46689">
    <property type="entry name" value="Homeodomain-like"/>
    <property type="match status" value="2"/>
</dbReference>
<feature type="region of interest" description="Disordered" evidence="4">
    <location>
        <begin position="74"/>
        <end position="100"/>
    </location>
</feature>
<dbReference type="InterPro" id="IPR009057">
    <property type="entry name" value="Homeodomain-like_sf"/>
</dbReference>
<dbReference type="PROSITE" id="PS00041">
    <property type="entry name" value="HTH_ARAC_FAMILY_1"/>
    <property type="match status" value="1"/>
</dbReference>
<evidence type="ECO:0000259" key="5">
    <source>
        <dbReference type="PROSITE" id="PS01124"/>
    </source>
</evidence>
<evidence type="ECO:0000313" key="6">
    <source>
        <dbReference type="EMBL" id="MFC6712981.1"/>
    </source>
</evidence>
<keyword evidence="2" id="KW-0238">DNA-binding</keyword>
<evidence type="ECO:0000256" key="1">
    <source>
        <dbReference type="ARBA" id="ARBA00023015"/>
    </source>
</evidence>
<accession>A0ABW2APX3</accession>
<gene>
    <name evidence="6" type="ORF">ACFQBT_03630</name>
</gene>
<comment type="caution">
    <text evidence="6">The sequence shown here is derived from an EMBL/GenBank/DDBJ whole genome shotgun (WGS) entry which is preliminary data.</text>
</comment>
<keyword evidence="3" id="KW-0804">Transcription</keyword>
<evidence type="ECO:0000313" key="7">
    <source>
        <dbReference type="Proteomes" id="UP001596356"/>
    </source>
</evidence>
<dbReference type="InterPro" id="IPR032783">
    <property type="entry name" value="AraC_lig"/>
</dbReference>
<dbReference type="InterPro" id="IPR050204">
    <property type="entry name" value="AraC_XylS_family_regulators"/>
</dbReference>
<protein>
    <submittedName>
        <fullName evidence="6">AraC family transcriptional regulator</fullName>
    </submittedName>
</protein>
<dbReference type="SMART" id="SM00342">
    <property type="entry name" value="HTH_ARAC"/>
    <property type="match status" value="1"/>
</dbReference>